<dbReference type="AlphaFoldDB" id="A0A9X1FX13"/>
<keyword evidence="2" id="KW-1185">Reference proteome</keyword>
<dbReference type="CDD" id="cd02440">
    <property type="entry name" value="AdoMet_MTases"/>
    <property type="match status" value="1"/>
</dbReference>
<sequence length="246" mass="26943">MDRAVFDRMAEQEEEHWWFAARRKILATVISRLLTLPRNARILEAGCGTGGNLGMLSQFGQVRAFELDTVARRTAEAKSGVAVTEGALPDAVPFTAEQFDLVALFDVLEHVEDDAGALAALAARLAPGGRIVMTVPAFPWLWSRHDERHHHFRRYTRAHLAQVTAAAGLRMEHGFYFNTALFPVAVLARAIKALLGVNRADDTLPARPVNAVLRTVFGAERHLVGRMAMPVGLSLCAVLVAEKDAT</sequence>
<dbReference type="PANTHER" id="PTHR43861:SF5">
    <property type="entry name" value="BLL5978 PROTEIN"/>
    <property type="match status" value="1"/>
</dbReference>
<dbReference type="PANTHER" id="PTHR43861">
    <property type="entry name" value="TRANS-ACONITATE 2-METHYLTRANSFERASE-RELATED"/>
    <property type="match status" value="1"/>
</dbReference>
<organism evidence="1 2">
    <name type="scientific">Roseobacter insulae</name>
    <dbReference type="NCBI Taxonomy" id="2859783"/>
    <lineage>
        <taxon>Bacteria</taxon>
        <taxon>Pseudomonadati</taxon>
        <taxon>Pseudomonadota</taxon>
        <taxon>Alphaproteobacteria</taxon>
        <taxon>Rhodobacterales</taxon>
        <taxon>Roseobacteraceae</taxon>
        <taxon>Roseobacter</taxon>
    </lineage>
</organism>
<evidence type="ECO:0000313" key="1">
    <source>
        <dbReference type="EMBL" id="MBW4709218.1"/>
    </source>
</evidence>
<proteinExistence type="predicted"/>
<accession>A0A9X1FX13</accession>
<dbReference type="EMBL" id="JAHXDN010000004">
    <property type="protein sequence ID" value="MBW4709218.1"/>
    <property type="molecule type" value="Genomic_DNA"/>
</dbReference>
<dbReference type="GO" id="GO:0032259">
    <property type="term" value="P:methylation"/>
    <property type="evidence" value="ECO:0007669"/>
    <property type="project" value="UniProtKB-KW"/>
</dbReference>
<name>A0A9X1FX13_9RHOB</name>
<dbReference type="GO" id="GO:0008168">
    <property type="term" value="F:methyltransferase activity"/>
    <property type="evidence" value="ECO:0007669"/>
    <property type="project" value="UniProtKB-KW"/>
</dbReference>
<keyword evidence="1" id="KW-0808">Transferase</keyword>
<comment type="caution">
    <text evidence="1">The sequence shown here is derived from an EMBL/GenBank/DDBJ whole genome shotgun (WGS) entry which is preliminary data.</text>
</comment>
<dbReference type="Proteomes" id="UP001138661">
    <property type="component" value="Unassembled WGS sequence"/>
</dbReference>
<reference evidence="1" key="1">
    <citation type="submission" date="2021-07" db="EMBL/GenBank/DDBJ databases">
        <title>Roseobacter insulae sp. nov., isolated from a tidal flat.</title>
        <authorList>
            <person name="Park S."/>
            <person name="Yoon J.-H."/>
        </authorList>
    </citation>
    <scope>NUCLEOTIDE SEQUENCE</scope>
    <source>
        <strain evidence="1">YSTF-M11</strain>
    </source>
</reference>
<protein>
    <submittedName>
        <fullName evidence="1">Class I SAM-dependent methyltransferase</fullName>
    </submittedName>
</protein>
<keyword evidence="1" id="KW-0489">Methyltransferase</keyword>
<gene>
    <name evidence="1" type="ORF">KX928_15610</name>
</gene>
<dbReference type="Pfam" id="PF13489">
    <property type="entry name" value="Methyltransf_23"/>
    <property type="match status" value="1"/>
</dbReference>
<evidence type="ECO:0000313" key="2">
    <source>
        <dbReference type="Proteomes" id="UP001138661"/>
    </source>
</evidence>
<dbReference type="RefSeq" id="WP_219504502.1">
    <property type="nucleotide sequence ID" value="NZ_JAHXDN010000004.1"/>
</dbReference>